<keyword evidence="1" id="KW-0472">Membrane</keyword>
<dbReference type="RefSeq" id="WP_055039334.1">
    <property type="nucleotide sequence ID" value="NZ_CVRS01000060.1"/>
</dbReference>
<proteinExistence type="predicted"/>
<accession>A0A0M6WHA6</accession>
<keyword evidence="1" id="KW-1133">Transmembrane helix</keyword>
<dbReference type="EMBL" id="CVRS01000060">
    <property type="protein sequence ID" value="CRL35252.1"/>
    <property type="molecule type" value="Genomic_DNA"/>
</dbReference>
<organism evidence="2 3">
    <name type="scientific">Roseburia inulinivorans</name>
    <dbReference type="NCBI Taxonomy" id="360807"/>
    <lineage>
        <taxon>Bacteria</taxon>
        <taxon>Bacillati</taxon>
        <taxon>Bacillota</taxon>
        <taxon>Clostridia</taxon>
        <taxon>Lachnospirales</taxon>
        <taxon>Lachnospiraceae</taxon>
        <taxon>Roseburia</taxon>
    </lineage>
</organism>
<name>A0A0M6WHA6_9FIRM</name>
<evidence type="ECO:0008006" key="4">
    <source>
        <dbReference type="Google" id="ProtNLM"/>
    </source>
</evidence>
<reference evidence="3" key="1">
    <citation type="submission" date="2015-05" db="EMBL/GenBank/DDBJ databases">
        <authorList>
            <consortium name="Pathogen Informatics"/>
        </authorList>
    </citation>
    <scope>NUCLEOTIDE SEQUENCE [LARGE SCALE GENOMIC DNA]</scope>
    <source>
        <strain evidence="3">L1-83</strain>
    </source>
</reference>
<keyword evidence="1" id="KW-0812">Transmembrane</keyword>
<keyword evidence="3" id="KW-1185">Reference proteome</keyword>
<dbReference type="Proteomes" id="UP000049828">
    <property type="component" value="Unassembled WGS sequence"/>
</dbReference>
<evidence type="ECO:0000256" key="1">
    <source>
        <dbReference type="SAM" id="Phobius"/>
    </source>
</evidence>
<sequence>MPLMTIANDAATGTAIGAEAWKSVLTAMTSQISVTTVVGVLASVVGAAIALVFMWWGVRKLARTLMAAFRSGKLRF</sequence>
<evidence type="ECO:0000313" key="2">
    <source>
        <dbReference type="EMBL" id="CRL35252.1"/>
    </source>
</evidence>
<dbReference type="OrthoDB" id="2059886at2"/>
<protein>
    <recommendedName>
        <fullName evidence="4">Circular bacteriocin, circularin A/uberolysin family</fullName>
    </recommendedName>
</protein>
<evidence type="ECO:0000313" key="3">
    <source>
        <dbReference type="Proteomes" id="UP000049828"/>
    </source>
</evidence>
<feature type="transmembrane region" description="Helical" evidence="1">
    <location>
        <begin position="32"/>
        <end position="56"/>
    </location>
</feature>
<dbReference type="AlphaFoldDB" id="A0A0M6WHA6"/>
<gene>
    <name evidence="2" type="ORF">RIL183_16381</name>
</gene>